<keyword evidence="2" id="KW-1185">Reference proteome</keyword>
<protein>
    <submittedName>
        <fullName evidence="1">Ergosterol biosynthesis protein-like protein Erg28</fullName>
    </submittedName>
</protein>
<proteinExistence type="predicted"/>
<sequence length="140" mass="15862">MAMLPSSTQDGYLPYLILYPRAPSTVITGFGYSAWCYFTNPTTSLAVLQGPGSPPMATLLAHVYGVKNVYTCLIRLYAVYHLRNQPLYDLAMWTYAGVIRLYVTEMLVWETVRLREGSIALATAGPAFVWMFLHRGWYLH</sequence>
<accession>A0AA40BJ96</accession>
<dbReference type="RefSeq" id="XP_060304126.1">
    <property type="nucleotide sequence ID" value="XM_060439322.1"/>
</dbReference>
<dbReference type="Pfam" id="PF03694">
    <property type="entry name" value="Erg28"/>
    <property type="match status" value="1"/>
</dbReference>
<evidence type="ECO:0000313" key="1">
    <source>
        <dbReference type="EMBL" id="KAK0735249.1"/>
    </source>
</evidence>
<gene>
    <name evidence="1" type="ORF">B0T26DRAFT_671417</name>
</gene>
<name>A0AA40BJ96_9PEZI</name>
<dbReference type="AlphaFoldDB" id="A0AA40BJ96"/>
<evidence type="ECO:0000313" key="2">
    <source>
        <dbReference type="Proteomes" id="UP001172101"/>
    </source>
</evidence>
<dbReference type="EMBL" id="JAUIRO010000001">
    <property type="protein sequence ID" value="KAK0735249.1"/>
    <property type="molecule type" value="Genomic_DNA"/>
</dbReference>
<dbReference type="GeneID" id="85322592"/>
<dbReference type="Proteomes" id="UP001172101">
    <property type="component" value="Unassembled WGS sequence"/>
</dbReference>
<comment type="caution">
    <text evidence="1">The sequence shown here is derived from an EMBL/GenBank/DDBJ whole genome shotgun (WGS) entry which is preliminary data.</text>
</comment>
<dbReference type="GO" id="GO:0016020">
    <property type="term" value="C:membrane"/>
    <property type="evidence" value="ECO:0007669"/>
    <property type="project" value="InterPro"/>
</dbReference>
<dbReference type="InterPro" id="IPR005352">
    <property type="entry name" value="Erg28"/>
</dbReference>
<organism evidence="1 2">
    <name type="scientific">Lasiosphaeria miniovina</name>
    <dbReference type="NCBI Taxonomy" id="1954250"/>
    <lineage>
        <taxon>Eukaryota</taxon>
        <taxon>Fungi</taxon>
        <taxon>Dikarya</taxon>
        <taxon>Ascomycota</taxon>
        <taxon>Pezizomycotina</taxon>
        <taxon>Sordariomycetes</taxon>
        <taxon>Sordariomycetidae</taxon>
        <taxon>Sordariales</taxon>
        <taxon>Lasiosphaeriaceae</taxon>
        <taxon>Lasiosphaeria</taxon>
    </lineage>
</organism>
<reference evidence="1" key="1">
    <citation type="submission" date="2023-06" db="EMBL/GenBank/DDBJ databases">
        <title>Genome-scale phylogeny and comparative genomics of the fungal order Sordariales.</title>
        <authorList>
            <consortium name="Lawrence Berkeley National Laboratory"/>
            <person name="Hensen N."/>
            <person name="Bonometti L."/>
            <person name="Westerberg I."/>
            <person name="Brannstrom I.O."/>
            <person name="Guillou S."/>
            <person name="Cros-Aarteil S."/>
            <person name="Calhoun S."/>
            <person name="Haridas S."/>
            <person name="Kuo A."/>
            <person name="Mondo S."/>
            <person name="Pangilinan J."/>
            <person name="Riley R."/>
            <person name="LaButti K."/>
            <person name="Andreopoulos B."/>
            <person name="Lipzen A."/>
            <person name="Chen C."/>
            <person name="Yanf M."/>
            <person name="Daum C."/>
            <person name="Ng V."/>
            <person name="Clum A."/>
            <person name="Steindorff A."/>
            <person name="Ohm R."/>
            <person name="Martin F."/>
            <person name="Silar P."/>
            <person name="Natvig D."/>
            <person name="Lalanne C."/>
            <person name="Gautier V."/>
            <person name="Ament-velasquez S.L."/>
            <person name="Kruys A."/>
            <person name="Hutchinson M.I."/>
            <person name="Powell A.J."/>
            <person name="Barry K."/>
            <person name="Miller A.N."/>
            <person name="Grigoriev I.V."/>
            <person name="Debuchy R."/>
            <person name="Gladieux P."/>
            <person name="Thoren M.H."/>
            <person name="Johannesson H."/>
        </authorList>
    </citation>
    <scope>NUCLEOTIDE SEQUENCE</scope>
    <source>
        <strain evidence="1">SMH2392-1A</strain>
    </source>
</reference>